<feature type="transmembrane region" description="Helical" evidence="1">
    <location>
        <begin position="125"/>
        <end position="145"/>
    </location>
</feature>
<dbReference type="InterPro" id="IPR009325">
    <property type="entry name" value="DUF983"/>
</dbReference>
<keyword evidence="1" id="KW-0812">Transmembrane</keyword>
<evidence type="ECO:0000313" key="2">
    <source>
        <dbReference type="EMBL" id="QGG96355.1"/>
    </source>
</evidence>
<name>A0A5Q2RT17_9ACTN</name>
<dbReference type="KEGG" id="atq:GH723_15310"/>
<keyword evidence="1" id="KW-1133">Transmembrane helix</keyword>
<accession>A0A5Q2RT17</accession>
<sequence length="182" mass="19790">MHPPRPRTGTDAGLRATMPCPGGPGMMGGMPPDPDPDAHVAPDLPPLTIPVVFGRALRRRCPVCGGGGIFRRWLHLVERCPTCGFRFERIEGHWLGSLAVNSVASFGILLLVLVVAFAASYPDPSIPVLLGVTVGAAIFLPPFLFPYSKTTWTAADLIARPLTPDDLVDPRYWPPQRPPRRR</sequence>
<organism evidence="2 3">
    <name type="scientific">Actinomarinicola tropica</name>
    <dbReference type="NCBI Taxonomy" id="2789776"/>
    <lineage>
        <taxon>Bacteria</taxon>
        <taxon>Bacillati</taxon>
        <taxon>Actinomycetota</taxon>
        <taxon>Acidimicrobiia</taxon>
        <taxon>Acidimicrobiales</taxon>
        <taxon>Iamiaceae</taxon>
        <taxon>Actinomarinicola</taxon>
    </lineage>
</organism>
<dbReference type="EMBL" id="CP045851">
    <property type="protein sequence ID" value="QGG96355.1"/>
    <property type="molecule type" value="Genomic_DNA"/>
</dbReference>
<keyword evidence="1" id="KW-0472">Membrane</keyword>
<dbReference type="Proteomes" id="UP000334019">
    <property type="component" value="Chromosome"/>
</dbReference>
<proteinExistence type="predicted"/>
<protein>
    <submittedName>
        <fullName evidence="2">DUF983 domain-containing protein</fullName>
    </submittedName>
</protein>
<evidence type="ECO:0000313" key="3">
    <source>
        <dbReference type="Proteomes" id="UP000334019"/>
    </source>
</evidence>
<evidence type="ECO:0000256" key="1">
    <source>
        <dbReference type="SAM" id="Phobius"/>
    </source>
</evidence>
<dbReference type="Pfam" id="PF06170">
    <property type="entry name" value="DUF983"/>
    <property type="match status" value="1"/>
</dbReference>
<keyword evidence="3" id="KW-1185">Reference proteome</keyword>
<dbReference type="AlphaFoldDB" id="A0A5Q2RT17"/>
<feature type="transmembrane region" description="Helical" evidence="1">
    <location>
        <begin position="94"/>
        <end position="119"/>
    </location>
</feature>
<reference evidence="2 3" key="1">
    <citation type="submission" date="2019-11" db="EMBL/GenBank/DDBJ databases">
        <authorList>
            <person name="He Y."/>
        </authorList>
    </citation>
    <scope>NUCLEOTIDE SEQUENCE [LARGE SCALE GENOMIC DNA]</scope>
    <source>
        <strain evidence="2 3">SCSIO 58843</strain>
    </source>
</reference>
<gene>
    <name evidence="2" type="ORF">GH723_15310</name>
</gene>